<dbReference type="AlphaFoldDB" id="A0AAW1MWL9"/>
<sequence length="103" mass="11704">MSHNETRSKGVAVDGMEPVVIKMSWRSTTNVDDCGVYVMRHMETFKGDPKWGCGLKKNDDGTLYKLRLSYCANLSFSLRLCSSKLRSDIMFISLCRIPKVNFS</sequence>
<evidence type="ECO:0008006" key="3">
    <source>
        <dbReference type="Google" id="ProtNLM"/>
    </source>
</evidence>
<dbReference type="EMBL" id="JBDFQZ010000002">
    <property type="protein sequence ID" value="KAK9750032.1"/>
    <property type="molecule type" value="Genomic_DNA"/>
</dbReference>
<protein>
    <recommendedName>
        <fullName evidence="3">Ubiquitin-like protease family profile domain-containing protein</fullName>
    </recommendedName>
</protein>
<dbReference type="Proteomes" id="UP001443914">
    <property type="component" value="Unassembled WGS sequence"/>
</dbReference>
<gene>
    <name evidence="1" type="ORF">RND81_02G168200</name>
</gene>
<organism evidence="1 2">
    <name type="scientific">Saponaria officinalis</name>
    <name type="common">Common soapwort</name>
    <name type="synonym">Lychnis saponaria</name>
    <dbReference type="NCBI Taxonomy" id="3572"/>
    <lineage>
        <taxon>Eukaryota</taxon>
        <taxon>Viridiplantae</taxon>
        <taxon>Streptophyta</taxon>
        <taxon>Embryophyta</taxon>
        <taxon>Tracheophyta</taxon>
        <taxon>Spermatophyta</taxon>
        <taxon>Magnoliopsida</taxon>
        <taxon>eudicotyledons</taxon>
        <taxon>Gunneridae</taxon>
        <taxon>Pentapetalae</taxon>
        <taxon>Caryophyllales</taxon>
        <taxon>Caryophyllaceae</taxon>
        <taxon>Caryophylleae</taxon>
        <taxon>Saponaria</taxon>
    </lineage>
</organism>
<accession>A0AAW1MWL9</accession>
<evidence type="ECO:0000313" key="2">
    <source>
        <dbReference type="Proteomes" id="UP001443914"/>
    </source>
</evidence>
<name>A0AAW1MWL9_SAPOF</name>
<keyword evidence="2" id="KW-1185">Reference proteome</keyword>
<reference evidence="1" key="1">
    <citation type="submission" date="2024-03" db="EMBL/GenBank/DDBJ databases">
        <title>WGS assembly of Saponaria officinalis var. Norfolk2.</title>
        <authorList>
            <person name="Jenkins J."/>
            <person name="Shu S."/>
            <person name="Grimwood J."/>
            <person name="Barry K."/>
            <person name="Goodstein D."/>
            <person name="Schmutz J."/>
            <person name="Leebens-Mack J."/>
            <person name="Osbourn A."/>
        </authorList>
    </citation>
    <scope>NUCLEOTIDE SEQUENCE [LARGE SCALE GENOMIC DNA]</scope>
    <source>
        <strain evidence="1">JIC</strain>
    </source>
</reference>
<proteinExistence type="predicted"/>
<comment type="caution">
    <text evidence="1">The sequence shown here is derived from an EMBL/GenBank/DDBJ whole genome shotgun (WGS) entry which is preliminary data.</text>
</comment>
<evidence type="ECO:0000313" key="1">
    <source>
        <dbReference type="EMBL" id="KAK9750032.1"/>
    </source>
</evidence>